<reference evidence="1 2" key="1">
    <citation type="submission" date="2021-08" db="EMBL/GenBank/DDBJ databases">
        <authorList>
            <person name="Peeters C."/>
        </authorList>
    </citation>
    <scope>NUCLEOTIDE SEQUENCE [LARGE SCALE GENOMIC DNA]</scope>
    <source>
        <strain evidence="1 2">LMG 23994</strain>
    </source>
</reference>
<name>A0ABM8XK82_9BURK</name>
<evidence type="ECO:0000313" key="2">
    <source>
        <dbReference type="Proteomes" id="UP000701702"/>
    </source>
</evidence>
<comment type="caution">
    <text evidence="1">The sequence shown here is derived from an EMBL/GenBank/DDBJ whole genome shotgun (WGS) entry which is preliminary data.</text>
</comment>
<evidence type="ECO:0000313" key="1">
    <source>
        <dbReference type="EMBL" id="CAG9180630.1"/>
    </source>
</evidence>
<gene>
    <name evidence="1" type="ORF">LMG23994_04463</name>
</gene>
<dbReference type="RefSeq" id="WP_224005956.1">
    <property type="nucleotide sequence ID" value="NZ_CAJZAF010000027.1"/>
</dbReference>
<proteinExistence type="predicted"/>
<protein>
    <submittedName>
        <fullName evidence="1">Uncharacterized protein</fullName>
    </submittedName>
</protein>
<sequence>MPDQNMHNRLQNSTFHGDEPTWANACVGNNGSPGIIDYAEGFADAATALLDQVLADHFRHSTDTFIYPICFNMRHAAELYLKAAIQSLHSFGDRSLRLPRFDMDGSHDIGLIWAYFSEYAVSIDRRYRGVIEELEGGISDIASVDPNGQVFRYPFGRENNKHLEEISIINCRVLKERFVEIRKKLGELGKLSAELEFEYSLGSYTERLSRFDLLCIAHMLPARTEWGSVAFDEAKYKVRNLFAISSNEFSKALHRIQGNREMACLIGAPVPLDFCGPEQLSVFFDAWFKLNDREEIVEWLSSGPHEIREIPTDLGQELFAGLERRTKAQAEAWDSVSKELSLEAIGEIDALFNFYRSLHAYGEEFERERAALTRHLETMFKSGESNYRDSVMNLVEKVNVFREVLNSLNFFGYNELVQLLLDRYELSAYTDRLLEESKRRMEWRNAIIKETICTYSVAAA</sequence>
<dbReference type="EMBL" id="CAJZAF010000027">
    <property type="protein sequence ID" value="CAG9180630.1"/>
    <property type="molecule type" value="Genomic_DNA"/>
</dbReference>
<accession>A0ABM8XK82</accession>
<organism evidence="1 2">
    <name type="scientific">Cupriavidus pinatubonensis</name>
    <dbReference type="NCBI Taxonomy" id="248026"/>
    <lineage>
        <taxon>Bacteria</taxon>
        <taxon>Pseudomonadati</taxon>
        <taxon>Pseudomonadota</taxon>
        <taxon>Betaproteobacteria</taxon>
        <taxon>Burkholderiales</taxon>
        <taxon>Burkholderiaceae</taxon>
        <taxon>Cupriavidus</taxon>
    </lineage>
</organism>
<dbReference type="Proteomes" id="UP000701702">
    <property type="component" value="Unassembled WGS sequence"/>
</dbReference>
<keyword evidence="2" id="KW-1185">Reference proteome</keyword>